<dbReference type="Proteomes" id="UP001186944">
    <property type="component" value="Unassembled WGS sequence"/>
</dbReference>
<feature type="compositionally biased region" description="Basic and acidic residues" evidence="6">
    <location>
        <begin position="1608"/>
        <end position="1617"/>
    </location>
</feature>
<feature type="compositionally biased region" description="Acidic residues" evidence="6">
    <location>
        <begin position="1539"/>
        <end position="1549"/>
    </location>
</feature>
<dbReference type="GO" id="GO:0005634">
    <property type="term" value="C:nucleus"/>
    <property type="evidence" value="ECO:0007669"/>
    <property type="project" value="TreeGrafter"/>
</dbReference>
<dbReference type="PANTHER" id="PTHR46896">
    <property type="entry name" value="SENTRIN-SPECIFIC PROTEASE"/>
    <property type="match status" value="1"/>
</dbReference>
<dbReference type="InterPro" id="IPR051947">
    <property type="entry name" value="Sentrin-specific_protease"/>
</dbReference>
<evidence type="ECO:0000313" key="8">
    <source>
        <dbReference type="EMBL" id="KAK3097800.1"/>
    </source>
</evidence>
<name>A0AA89C7A8_PINIB</name>
<feature type="compositionally biased region" description="Low complexity" evidence="6">
    <location>
        <begin position="856"/>
        <end position="865"/>
    </location>
</feature>
<feature type="compositionally biased region" description="Basic and acidic residues" evidence="6">
    <location>
        <begin position="1550"/>
        <end position="1570"/>
    </location>
</feature>
<evidence type="ECO:0000259" key="7">
    <source>
        <dbReference type="PROSITE" id="PS50600"/>
    </source>
</evidence>
<feature type="compositionally biased region" description="Polar residues" evidence="6">
    <location>
        <begin position="1278"/>
        <end position="1296"/>
    </location>
</feature>
<keyword evidence="2" id="KW-0597">Phosphoprotein</keyword>
<evidence type="ECO:0000256" key="6">
    <source>
        <dbReference type="SAM" id="MobiDB-lite"/>
    </source>
</evidence>
<reference evidence="8" key="1">
    <citation type="submission" date="2019-08" db="EMBL/GenBank/DDBJ databases">
        <title>The improved chromosome-level genome for the pearl oyster Pinctada fucata martensii using PacBio sequencing and Hi-C.</title>
        <authorList>
            <person name="Zheng Z."/>
        </authorList>
    </citation>
    <scope>NUCLEOTIDE SEQUENCE</scope>
    <source>
        <strain evidence="8">ZZ-2019</strain>
        <tissue evidence="8">Adductor muscle</tissue>
    </source>
</reference>
<gene>
    <name evidence="8" type="ORF">FSP39_013306</name>
</gene>
<feature type="region of interest" description="Disordered" evidence="6">
    <location>
        <begin position="853"/>
        <end position="883"/>
    </location>
</feature>
<dbReference type="InterPro" id="IPR038765">
    <property type="entry name" value="Papain-like_cys_pep_sf"/>
</dbReference>
<feature type="domain" description="Ubiquitin-like protease family profile" evidence="7">
    <location>
        <begin position="1329"/>
        <end position="1732"/>
    </location>
</feature>
<dbReference type="EMBL" id="VSWD01000007">
    <property type="protein sequence ID" value="KAK3097800.1"/>
    <property type="molecule type" value="Genomic_DNA"/>
</dbReference>
<organism evidence="8 9">
    <name type="scientific">Pinctada imbricata</name>
    <name type="common">Atlantic pearl-oyster</name>
    <name type="synonym">Pinctada martensii</name>
    <dbReference type="NCBI Taxonomy" id="66713"/>
    <lineage>
        <taxon>Eukaryota</taxon>
        <taxon>Metazoa</taxon>
        <taxon>Spiralia</taxon>
        <taxon>Lophotrochozoa</taxon>
        <taxon>Mollusca</taxon>
        <taxon>Bivalvia</taxon>
        <taxon>Autobranchia</taxon>
        <taxon>Pteriomorphia</taxon>
        <taxon>Pterioida</taxon>
        <taxon>Pterioidea</taxon>
        <taxon>Pteriidae</taxon>
        <taxon>Pinctada</taxon>
    </lineage>
</organism>
<keyword evidence="5" id="KW-0378">Hydrolase</keyword>
<evidence type="ECO:0000256" key="2">
    <source>
        <dbReference type="ARBA" id="ARBA00022553"/>
    </source>
</evidence>
<keyword evidence="3" id="KW-0645">Protease</keyword>
<dbReference type="PANTHER" id="PTHR46896:SF3">
    <property type="entry name" value="FI06413P-RELATED"/>
    <property type="match status" value="1"/>
</dbReference>
<dbReference type="FunFam" id="1.10.418.20:FF:000004">
    <property type="entry name" value="sentrin-specific protease 7 isoform X1"/>
    <property type="match status" value="1"/>
</dbReference>
<keyword evidence="4" id="KW-0833">Ubl conjugation pathway</keyword>
<dbReference type="GO" id="GO:0006508">
    <property type="term" value="P:proteolysis"/>
    <property type="evidence" value="ECO:0007669"/>
    <property type="project" value="UniProtKB-KW"/>
</dbReference>
<evidence type="ECO:0000256" key="1">
    <source>
        <dbReference type="ARBA" id="ARBA00005234"/>
    </source>
</evidence>
<protein>
    <recommendedName>
        <fullName evidence="7">Ubiquitin-like protease family profile domain-containing protein</fullName>
    </recommendedName>
</protein>
<sequence length="1780" mass="195457">MFPADASSSTSGENIVETTETMDVTEAVCTVTQNVVQITPSVVQITPSEVQITPSVVQITPNVLQATPTVVQATRNVVQATPNIVQATPNVVQATPSVVQATPSVVQATPNIMQAAPNVVQATPNVVQATPSVVQTTPSVVQTTPSVLQQVASVVQPTHNRVQTASSGVQATQETQSVTGNLEQQVVSSPQKNTKARLRLQITHDGKILTEAGQNVPLTPQIRQLFQNGLVNVINTNSPDSVSNTVQQSPMKINGSSAVTKSGGQKVVGIAPNILRTSGQNMIPAVTPSVVLMPQTSNAVVKTPVINTSTISAKITSTVPTLPPQQKLSGMNIASNTPMVNQLTGQTVQPASGQKFFIIRSSAPGVNSRADVINQPKLLASNQQLKNIGVRQRKNPKSHEKIFSYYAPEGNTSMSTSDLSQISVNALPNQVVSKNEKIQNIQVVYQPSLQATPSQSLTPTQTAIKHSLPKSITVGATSQSNREPAAQTIILHTGDVQEESRLSYNDLTKNPNQVFQKYVGSANVITPKKTKRSPPSKLQTLISAPLHNTQAVLSMQASSQESLLTRSLLSNTLVTSPQKNIPRQQEAKAAITLPPTVSTMNISPATLTVTPSDSSSSAVSQPLVATVLCSYNDPTIDSSQLQNLSQLSQLSQSTGVISSQNSTVSLESQNHSESENSNSASDVEPSESMLKEFSMDQVEILHNLKLKKNTVCKVPIKGKDYYVIFDGKNLVPYSEPETKVVTPVANTTAGGNLQLKPVILGGGLENKKLKGNATGLNMAPQDKTESSVRELLMKTKTTTTKFVPISQATVSGTVNVQNGRVWKHSSGPQANLTRRPIHAVTPIQKESSVEIVGVDNPSSSEPSNAAEEKAAPKTAQKRPATEEPEEDCIVHCRYCGYSSSNIKECDRCGRIFPRNVKITKIKRKKTAEVKNSDKDAAISKQSFYGQKLNEQSAPYQKSDAMENYVKQKQGFGRPITVSGKTHRTPNTKLVKVKKIVPAEPVEIILSSDDEEESSHSTNQHEVPVSLPVSTATGTVVTIQMAKVNKDISDELGDLVNVLPRTTSPTFPGSRIRRMEDEKGNIATTKNQGKRSRPNSRAENPTSTLLPENPIPSSVSTESGEDKTEVPSTITFKAKNINIGSLKSIPIDPVMLSSDGIDMYIECEEDTFRINIPQEDIQRFCLCFEMQRLMLIHTTADFGKRLRLKLGMTEKEEGKPYFDPDDSDGKYQYIMIDSMKSIGSEELTSFLQQKYASDKRNPQTDFVYTMTESECNNILNQSLQQSSDSADGTSGEVTPAQSEMERSPSPPKFMFVGPVKKLITFPPPPERGGIQVTNEDLFCLQEGEFLNDVIIDFYLKYLYLKVLSEEDRKRTHIFSSFFFKRLTLRQGRGSSVNETPDMTPAEKKHARVKTWTKHVDLFEKDFIIVPINEHSHWFLAIICYPGINGITRHKYFPKKRPLVINPILERKDGTKFVHALVVRDKISPNSVTMQSIKCLQGYKIPKKGEKAAETPKEDAESKKEDSESKTENDESGKNGKMEEKDENETTEESDESQKEMEVDQGDKSELSEKVATRKSTRRKTSESLLLIQAYSNDSNDSKKEAMETDENDDKASENKQMEVDEPAIPVTIQATPIKNAGKEICGRPLTKEEEEHPPKGCLDGQKQPCILVLDSLAGQSRTRIVNILKEYLQVEWDVKKKTPNILKEKMRGSSPRVPQQTNYSDCGVYVLQYVESFFEDPIQDFSIPLRPLSNWFTAEKVGKKRAEIESIIMQLKEEQENPKGT</sequence>
<evidence type="ECO:0000256" key="4">
    <source>
        <dbReference type="ARBA" id="ARBA00022786"/>
    </source>
</evidence>
<keyword evidence="9" id="KW-1185">Reference proteome</keyword>
<dbReference type="SUPFAM" id="SSF54001">
    <property type="entry name" value="Cysteine proteinases"/>
    <property type="match status" value="1"/>
</dbReference>
<dbReference type="Gene3D" id="3.30.310.130">
    <property type="entry name" value="Ubiquitin-related"/>
    <property type="match status" value="1"/>
</dbReference>
<dbReference type="Gene3D" id="1.10.418.20">
    <property type="match status" value="2"/>
</dbReference>
<feature type="region of interest" description="Disordered" evidence="6">
    <location>
        <begin position="1501"/>
        <end position="1630"/>
    </location>
</feature>
<feature type="region of interest" description="Disordered" evidence="6">
    <location>
        <begin position="1058"/>
        <end position="1125"/>
    </location>
</feature>
<dbReference type="InterPro" id="IPR003653">
    <property type="entry name" value="Peptidase_C48_C"/>
</dbReference>
<feature type="compositionally biased region" description="Low complexity" evidence="6">
    <location>
        <begin position="665"/>
        <end position="681"/>
    </location>
</feature>
<comment type="similarity">
    <text evidence="1">Belongs to the peptidase C48 family.</text>
</comment>
<feature type="region of interest" description="Disordered" evidence="6">
    <location>
        <begin position="658"/>
        <end position="687"/>
    </location>
</feature>
<feature type="compositionally biased region" description="Basic and acidic residues" evidence="6">
    <location>
        <begin position="1501"/>
        <end position="1538"/>
    </location>
</feature>
<evidence type="ECO:0000313" key="9">
    <source>
        <dbReference type="Proteomes" id="UP001186944"/>
    </source>
</evidence>
<evidence type="ECO:0000256" key="5">
    <source>
        <dbReference type="ARBA" id="ARBA00022801"/>
    </source>
</evidence>
<accession>A0AA89C7A8</accession>
<dbReference type="PROSITE" id="PS50600">
    <property type="entry name" value="ULP_PROTEASE"/>
    <property type="match status" value="1"/>
</dbReference>
<dbReference type="GO" id="GO:0016926">
    <property type="term" value="P:protein desumoylation"/>
    <property type="evidence" value="ECO:0007669"/>
    <property type="project" value="TreeGrafter"/>
</dbReference>
<dbReference type="Pfam" id="PF02902">
    <property type="entry name" value="Peptidase_C48"/>
    <property type="match status" value="2"/>
</dbReference>
<feature type="region of interest" description="Disordered" evidence="6">
    <location>
        <begin position="1278"/>
        <end position="1306"/>
    </location>
</feature>
<evidence type="ECO:0000256" key="3">
    <source>
        <dbReference type="ARBA" id="ARBA00022670"/>
    </source>
</evidence>
<feature type="compositionally biased region" description="Polar residues" evidence="6">
    <location>
        <begin position="1094"/>
        <end position="1117"/>
    </location>
</feature>
<proteinExistence type="inferred from homology"/>
<dbReference type="FunFam" id="1.10.418.20:FF:000001">
    <property type="entry name" value="sentrin-specific protease 6 isoform X1"/>
    <property type="match status" value="1"/>
</dbReference>
<dbReference type="GO" id="GO:0005737">
    <property type="term" value="C:cytoplasm"/>
    <property type="evidence" value="ECO:0007669"/>
    <property type="project" value="TreeGrafter"/>
</dbReference>
<comment type="caution">
    <text evidence="8">The sequence shown here is derived from an EMBL/GenBank/DDBJ whole genome shotgun (WGS) entry which is preliminary data.</text>
</comment>
<dbReference type="GO" id="GO:0070139">
    <property type="term" value="F:SUMO-specific endopeptidase activity"/>
    <property type="evidence" value="ECO:0007669"/>
    <property type="project" value="TreeGrafter"/>
</dbReference>